<dbReference type="InterPro" id="IPR039424">
    <property type="entry name" value="SBP_5"/>
</dbReference>
<dbReference type="GO" id="GO:0030288">
    <property type="term" value="C:outer membrane-bounded periplasmic space"/>
    <property type="evidence" value="ECO:0007669"/>
    <property type="project" value="TreeGrafter"/>
</dbReference>
<comment type="caution">
    <text evidence="6">The sequence shown here is derived from an EMBL/GenBank/DDBJ whole genome shotgun (WGS) entry which is preliminary data.</text>
</comment>
<keyword evidence="7" id="KW-1185">Reference proteome</keyword>
<reference evidence="6 7" key="1">
    <citation type="submission" date="2019-03" db="EMBL/GenBank/DDBJ databases">
        <title>Genomic Encyclopedia of Type Strains, Phase IV (KMG-IV): sequencing the most valuable type-strain genomes for metagenomic binning, comparative biology and taxonomic classification.</title>
        <authorList>
            <person name="Goeker M."/>
        </authorList>
    </citation>
    <scope>NUCLEOTIDE SEQUENCE [LARGE SCALE GENOMIC DNA]</scope>
    <source>
        <strain evidence="6 7">DSM 101</strain>
    </source>
</reference>
<dbReference type="Pfam" id="PF00496">
    <property type="entry name" value="SBP_bac_5"/>
    <property type="match status" value="1"/>
</dbReference>
<feature type="signal peptide" evidence="4">
    <location>
        <begin position="1"/>
        <end position="24"/>
    </location>
</feature>
<dbReference type="CDD" id="cd08493">
    <property type="entry name" value="PBP2_DppA_like"/>
    <property type="match status" value="1"/>
</dbReference>
<name>A0A4R1IC50_ANCAQ</name>
<dbReference type="AlphaFoldDB" id="A0A4R1IC50"/>
<evidence type="ECO:0000256" key="1">
    <source>
        <dbReference type="ARBA" id="ARBA00004418"/>
    </source>
</evidence>
<organism evidence="6 7">
    <name type="scientific">Ancylobacter aquaticus</name>
    <dbReference type="NCBI Taxonomy" id="100"/>
    <lineage>
        <taxon>Bacteria</taxon>
        <taxon>Pseudomonadati</taxon>
        <taxon>Pseudomonadota</taxon>
        <taxon>Alphaproteobacteria</taxon>
        <taxon>Hyphomicrobiales</taxon>
        <taxon>Xanthobacteraceae</taxon>
        <taxon>Ancylobacter</taxon>
    </lineage>
</organism>
<dbReference type="SUPFAM" id="SSF53850">
    <property type="entry name" value="Periplasmic binding protein-like II"/>
    <property type="match status" value="1"/>
</dbReference>
<evidence type="ECO:0000313" key="7">
    <source>
        <dbReference type="Proteomes" id="UP000295030"/>
    </source>
</evidence>
<protein>
    <submittedName>
        <fullName evidence="6">Dipeptide transport system substrate-binding protein</fullName>
    </submittedName>
</protein>
<dbReference type="RefSeq" id="WP_425359006.1">
    <property type="nucleotide sequence ID" value="NZ_SMFY01000001.1"/>
</dbReference>
<evidence type="ECO:0000256" key="4">
    <source>
        <dbReference type="SAM" id="SignalP"/>
    </source>
</evidence>
<evidence type="ECO:0000259" key="5">
    <source>
        <dbReference type="Pfam" id="PF00496"/>
    </source>
</evidence>
<dbReference type="Proteomes" id="UP000295030">
    <property type="component" value="Unassembled WGS sequence"/>
</dbReference>
<sequence>MPAFHAKAALAAAMLTALCAPSYAAKTLVYCSEGSPENFTPALNTTGTSFDAARPAYNQLVEFERGSTKVIPGLAESWTVSDDGKELTFKLRKGVKFHSGVNGFTPSRDFNADDVIFTFDRMWKPENPYHKVTGGAYDYFNDMGLPDLLVSIDKVDDHTVKFVLKEPNAPMLANLAMDFATIHSKEYADFLLKKGTPEQFDQIPVGTGPFSFVNYQKDAVIRYKAFPAYFEGPSKIDNLVFAITPDPTARYAKLKKGECHVMIAPNPADIAGMKTDPAVNLLSQPGLNIAYWAFNVEKPPFDKKEVRQAFNMAIDKASIIKDVYQGAGQGAINPIPPTIWSYNTEVKDYAYDPEKAKAMLAAAGVTTPLDIDLWWMPVQRPYNPNAKRIAEMMQSDLAKIGVNAKLVSYEWGEYRKRMQEGEHMTGQLGWTGDNGDPDNFFFLLGCPAARKGGQNLAKWCNKDFDALISKARSSSDLAERTKLYEQAQVIFKEDAPWFTIAHSVVYEPTRKEVVDYTVSPFGRHEFYGVELK</sequence>
<dbReference type="PANTHER" id="PTHR30290">
    <property type="entry name" value="PERIPLASMIC BINDING COMPONENT OF ABC TRANSPORTER"/>
    <property type="match status" value="1"/>
</dbReference>
<dbReference type="FunFam" id="3.40.190.10:FF:000036">
    <property type="entry name" value="Dipeptide ABC transporter, substrate-binding protein"/>
    <property type="match status" value="1"/>
</dbReference>
<dbReference type="InterPro" id="IPR023765">
    <property type="entry name" value="SBP_5_CS"/>
</dbReference>
<dbReference type="PIRSF" id="PIRSF002741">
    <property type="entry name" value="MppA"/>
    <property type="match status" value="1"/>
</dbReference>
<dbReference type="Gene3D" id="3.90.76.10">
    <property type="entry name" value="Dipeptide-binding Protein, Domain 1"/>
    <property type="match status" value="1"/>
</dbReference>
<gene>
    <name evidence="6" type="ORF">EV667_1469</name>
</gene>
<dbReference type="GO" id="GO:1904680">
    <property type="term" value="F:peptide transmembrane transporter activity"/>
    <property type="evidence" value="ECO:0007669"/>
    <property type="project" value="TreeGrafter"/>
</dbReference>
<evidence type="ECO:0000313" key="6">
    <source>
        <dbReference type="EMBL" id="TCK31360.1"/>
    </source>
</evidence>
<accession>A0A4R1IC50</accession>
<dbReference type="FunFam" id="3.10.105.10:FF:000002">
    <property type="entry name" value="Dipeptide ABC transporter, substrate-binding protein"/>
    <property type="match status" value="1"/>
</dbReference>
<feature type="chain" id="PRO_5020812220" evidence="4">
    <location>
        <begin position="25"/>
        <end position="532"/>
    </location>
</feature>
<evidence type="ECO:0000256" key="3">
    <source>
        <dbReference type="ARBA" id="ARBA00022729"/>
    </source>
</evidence>
<evidence type="ECO:0000256" key="2">
    <source>
        <dbReference type="ARBA" id="ARBA00005695"/>
    </source>
</evidence>
<dbReference type="PROSITE" id="PS01040">
    <property type="entry name" value="SBP_BACTERIAL_5"/>
    <property type="match status" value="1"/>
</dbReference>
<proteinExistence type="inferred from homology"/>
<keyword evidence="3 4" id="KW-0732">Signal</keyword>
<dbReference type="PANTHER" id="PTHR30290:SF38">
    <property type="entry name" value="D,D-DIPEPTIDE-BINDING PERIPLASMIC PROTEIN DDPA-RELATED"/>
    <property type="match status" value="1"/>
</dbReference>
<dbReference type="InterPro" id="IPR000914">
    <property type="entry name" value="SBP_5_dom"/>
</dbReference>
<feature type="domain" description="Solute-binding protein family 5" evidence="5">
    <location>
        <begin position="69"/>
        <end position="444"/>
    </location>
</feature>
<dbReference type="Gene3D" id="3.10.105.10">
    <property type="entry name" value="Dipeptide-binding Protein, Domain 3"/>
    <property type="match status" value="1"/>
</dbReference>
<dbReference type="Gene3D" id="3.40.190.10">
    <property type="entry name" value="Periplasmic binding protein-like II"/>
    <property type="match status" value="1"/>
</dbReference>
<dbReference type="InterPro" id="IPR030678">
    <property type="entry name" value="Peptide/Ni-bd"/>
</dbReference>
<dbReference type="GO" id="GO:0042938">
    <property type="term" value="P:dipeptide transport"/>
    <property type="evidence" value="ECO:0007669"/>
    <property type="project" value="TreeGrafter"/>
</dbReference>
<dbReference type="GO" id="GO:0043190">
    <property type="term" value="C:ATP-binding cassette (ABC) transporter complex"/>
    <property type="evidence" value="ECO:0007669"/>
    <property type="project" value="InterPro"/>
</dbReference>
<dbReference type="EMBL" id="SMFY01000001">
    <property type="protein sequence ID" value="TCK31360.1"/>
    <property type="molecule type" value="Genomic_DNA"/>
</dbReference>
<comment type="similarity">
    <text evidence="2">Belongs to the bacterial solute-binding protein 5 family.</text>
</comment>
<comment type="subcellular location">
    <subcellularLocation>
        <location evidence="1">Periplasm</location>
    </subcellularLocation>
</comment>